<reference evidence="4" key="1">
    <citation type="journal article" date="2020" name="Microorganisms">
        <title>Reliable Identification of Environmental Pseudomonas Isolates Using the rpoD Gene.</title>
        <authorList>
            <consortium name="The Broad Institute Genome Sequencing Platform"/>
            <person name="Girard L."/>
            <person name="Lood C."/>
            <person name="Rokni-Zadeh H."/>
            <person name="van Noort V."/>
            <person name="Lavigne R."/>
            <person name="De Mot R."/>
        </authorList>
    </citation>
    <scope>NUCLEOTIDE SEQUENCE</scope>
    <source>
        <strain evidence="4">SWRI10</strain>
    </source>
</reference>
<dbReference type="Proteomes" id="UP000599879">
    <property type="component" value="Unassembled WGS sequence"/>
</dbReference>
<reference evidence="4" key="2">
    <citation type="submission" date="2020-07" db="EMBL/GenBank/DDBJ databases">
        <authorList>
            <person name="Lood C."/>
            <person name="Girard L."/>
        </authorList>
    </citation>
    <scope>NUCLEOTIDE SEQUENCE</scope>
    <source>
        <strain evidence="4">SWRI10</strain>
    </source>
</reference>
<dbReference type="InterPro" id="IPR045337">
    <property type="entry name" value="MmgE_PrpD_C"/>
</dbReference>
<dbReference type="PANTHER" id="PTHR16943">
    <property type="entry name" value="2-METHYLCITRATE DEHYDRATASE-RELATED"/>
    <property type="match status" value="1"/>
</dbReference>
<accession>A0A923JVR4</accession>
<dbReference type="Pfam" id="PF03972">
    <property type="entry name" value="MmgE_PrpD_N"/>
    <property type="match status" value="1"/>
</dbReference>
<evidence type="ECO:0000256" key="1">
    <source>
        <dbReference type="ARBA" id="ARBA00006174"/>
    </source>
</evidence>
<dbReference type="Pfam" id="PF19305">
    <property type="entry name" value="MmgE_PrpD_C"/>
    <property type="match status" value="1"/>
</dbReference>
<dbReference type="InterPro" id="IPR042183">
    <property type="entry name" value="MmgE/PrpD_sf_1"/>
</dbReference>
<comment type="caution">
    <text evidence="4">The sequence shown here is derived from an EMBL/GenBank/DDBJ whole genome shotgun (WGS) entry which is preliminary data.</text>
</comment>
<evidence type="ECO:0000313" key="4">
    <source>
        <dbReference type="EMBL" id="MBC3442522.1"/>
    </source>
</evidence>
<dbReference type="Gene3D" id="1.10.4100.10">
    <property type="entry name" value="2-methylcitrate dehydratase PrpD"/>
    <property type="match status" value="1"/>
</dbReference>
<evidence type="ECO:0000259" key="2">
    <source>
        <dbReference type="Pfam" id="PF03972"/>
    </source>
</evidence>
<proteinExistence type="inferred from homology"/>
<dbReference type="GO" id="GO:0016829">
    <property type="term" value="F:lyase activity"/>
    <property type="evidence" value="ECO:0007669"/>
    <property type="project" value="InterPro"/>
</dbReference>
<protein>
    <submittedName>
        <fullName evidence="4">MmgE/PrpD family protein</fullName>
    </submittedName>
</protein>
<dbReference type="PANTHER" id="PTHR16943:SF8">
    <property type="entry name" value="2-METHYLCITRATE DEHYDRATASE"/>
    <property type="match status" value="1"/>
</dbReference>
<dbReference type="EMBL" id="JABWRE020000001">
    <property type="protein sequence ID" value="MBV4535644.1"/>
    <property type="molecule type" value="Genomic_DNA"/>
</dbReference>
<dbReference type="RefSeq" id="WP_186556063.1">
    <property type="nucleotide sequence ID" value="NZ_JABWRE020000001.1"/>
</dbReference>
<dbReference type="InterPro" id="IPR045336">
    <property type="entry name" value="MmgE_PrpD_N"/>
</dbReference>
<dbReference type="Gene3D" id="3.30.1330.120">
    <property type="entry name" value="2-methylcitrate dehydratase PrpD"/>
    <property type="match status" value="1"/>
</dbReference>
<dbReference type="InterPro" id="IPR005656">
    <property type="entry name" value="MmgE_PrpD"/>
</dbReference>
<evidence type="ECO:0000313" key="5">
    <source>
        <dbReference type="EMBL" id="MBV4535644.1"/>
    </source>
</evidence>
<organism evidence="4">
    <name type="scientific">Pseudomonas urmiensis</name>
    <dbReference type="NCBI Taxonomy" id="2745493"/>
    <lineage>
        <taxon>Bacteria</taxon>
        <taxon>Pseudomonadati</taxon>
        <taxon>Pseudomonadota</taxon>
        <taxon>Gammaproteobacteria</taxon>
        <taxon>Pseudomonadales</taxon>
        <taxon>Pseudomonadaceae</taxon>
        <taxon>Pseudomonas</taxon>
    </lineage>
</organism>
<gene>
    <name evidence="5" type="ORF">HU737_006610</name>
    <name evidence="4" type="ORF">HU737_17670</name>
</gene>
<comment type="similarity">
    <text evidence="1">Belongs to the PrpD family.</text>
</comment>
<dbReference type="InterPro" id="IPR042188">
    <property type="entry name" value="MmgE/PrpD_sf_2"/>
</dbReference>
<name>A0A923JVR4_9PSED</name>
<sequence>MTERLQKLARFVVETLFDDLPPPLVEKAKRHILDTFGATLAGATSDIFKASCQLFIQHEASGSTVLWGTHHRASPRNAALLNGIAAHALELDDAGGCDHSGAVVLPAVMAALQASNRAVSGKELLVAVVIGYEVGRRVLEACGSYSAHNGAGWHSTSTCGVFGAAAACARIFGLDQAQTLCALGIAGSFSGGLWAFIHDGSQTKKLHTGRAAEGGLLAVMLAEQGITGPAYLFDDVWGGFLKTLAGDDAEPQALDETLGKVWKLGRCSIKPHASCRGTHAAIDAVGLLMEQLEITPHEITEVRVEMCAFLKDMCGHTRIETLASAQMSLPYALAARLTYGHAGLDAYEDKCREHSMISHWFERIHLSVNSALSEDGEPIVTLRTHDGREASLCVELALGAPGNPISDVALLDKFYSLAVRVLPLPKATHLANLLLSLEDLHTTEQLPELLSVG</sequence>
<feature type="domain" description="MmgE/PrpD N-terminal" evidence="2">
    <location>
        <begin position="6"/>
        <end position="249"/>
    </location>
</feature>
<reference evidence="5" key="3">
    <citation type="submission" date="2021-06" db="EMBL/GenBank/DDBJ databases">
        <title>Updating the genus Pseudomonas: Description of 43 new species and partition of the Pseudomonas putida group.</title>
        <authorList>
            <person name="Girard L."/>
            <person name="Lood C."/>
            <person name="Vandamme P."/>
            <person name="Rokni-Zadeh H."/>
            <person name="Van Noort V."/>
            <person name="Hofte M."/>
            <person name="Lavigne R."/>
            <person name="De Mot R."/>
        </authorList>
    </citation>
    <scope>NUCLEOTIDE SEQUENCE</scope>
    <source>
        <strain evidence="5">SWRI10</strain>
    </source>
</reference>
<dbReference type="EMBL" id="JABWRE010000014">
    <property type="protein sequence ID" value="MBC3442522.1"/>
    <property type="molecule type" value="Genomic_DNA"/>
</dbReference>
<dbReference type="SUPFAM" id="SSF103378">
    <property type="entry name" value="2-methylcitrate dehydratase PrpD"/>
    <property type="match status" value="1"/>
</dbReference>
<feature type="domain" description="MmgE/PrpD C-terminal" evidence="3">
    <location>
        <begin position="272"/>
        <end position="433"/>
    </location>
</feature>
<evidence type="ECO:0000259" key="3">
    <source>
        <dbReference type="Pfam" id="PF19305"/>
    </source>
</evidence>
<dbReference type="InterPro" id="IPR036148">
    <property type="entry name" value="MmgE/PrpD_sf"/>
</dbReference>
<dbReference type="AlphaFoldDB" id="A0A923JVR4"/>